<evidence type="ECO:0000259" key="8">
    <source>
        <dbReference type="PROSITE" id="PS50893"/>
    </source>
</evidence>
<dbReference type="InterPro" id="IPR003593">
    <property type="entry name" value="AAA+_ATPase"/>
</dbReference>
<evidence type="ECO:0000313" key="9">
    <source>
        <dbReference type="EMBL" id="OXA57801.1"/>
    </source>
</evidence>
<evidence type="ECO:0000256" key="4">
    <source>
        <dbReference type="ARBA" id="ARBA00022840"/>
    </source>
</evidence>
<evidence type="ECO:0000256" key="5">
    <source>
        <dbReference type="ARBA" id="ARBA00022989"/>
    </source>
</evidence>
<evidence type="ECO:0000256" key="2">
    <source>
        <dbReference type="ARBA" id="ARBA00022692"/>
    </source>
</evidence>
<dbReference type="InterPro" id="IPR013525">
    <property type="entry name" value="ABC2_TM"/>
</dbReference>
<dbReference type="GO" id="GO:0016887">
    <property type="term" value="F:ATP hydrolysis activity"/>
    <property type="evidence" value="ECO:0007669"/>
    <property type="project" value="InterPro"/>
</dbReference>
<keyword evidence="3" id="KW-0547">Nucleotide-binding</keyword>
<dbReference type="OrthoDB" id="5869546at2759"/>
<dbReference type="InterPro" id="IPR027417">
    <property type="entry name" value="P-loop_NTPase"/>
</dbReference>
<keyword evidence="10" id="KW-1185">Reference proteome</keyword>
<feature type="transmembrane region" description="Helical" evidence="7">
    <location>
        <begin position="628"/>
        <end position="649"/>
    </location>
</feature>
<evidence type="ECO:0000256" key="6">
    <source>
        <dbReference type="ARBA" id="ARBA00023136"/>
    </source>
</evidence>
<sequence length="717" mass="79705">MAIVVTDGFKQFGSGPPVLSNFQLSVAPGTIYGLLGPSGCGKTTVLSCIVGLGKLDSGQVLVFGKVPGKKDSGIPGPLVGFMPQEVALYPNLTIAEIMAHFGGIYGMQKHEINERTDFLAKFLQLPDTSRLIRSLSGGELRCVSLGVSMIHKPRLLILDEPTAGLDPELRASIWEYLHTLVRNDGKTTVIITTQYIPEATFCDKIGIMRKGRILNEDSPTSMLHRFETRSLEKVFLNLCRLDKNYTNMQLNQKKSDNVDDMTGVLLQSVKTISSDCNKESRLDYDECSDIRVQSDIQIISTLVKKTVLRQIRVPTNVVLLIFIPFLLIFLINSIVGTTPHYFKLGLVTQDWSGTSDGLLEKCDELHRSWWSGKDAIINGTCDPESLEPLTYVCALIKSFPDEKIVWIPTQSEDASLSKVKAGDAIGFIKFPQNFSKNFLDRLIFRNNAELETLAGATISFRGDMSNAVNSGLLRKLIYTSYSKFLQNSATWCGADPRVVQLPLQFHSLYDDGSEELGWSHYIQPASIILIMSVLSSAPGMMTAIEKRLGYLDRDYVAGVKFRHLVASSLLHGSIVIILQLSTTFTFLPLVYGMRSQGPWILVIILVYLSSLSGVALGFVWGISSRHEMDVVMVLLAANIAYIGGAGSMWPLEGVTYWYRQFCYLLPVTLPISTLRSVIHRGWDLTHFQICVGFGGTLFWIIFPIAVASYIYKSRNRR</sequence>
<dbReference type="Gene3D" id="3.40.50.300">
    <property type="entry name" value="P-loop containing nucleotide triphosphate hydrolases"/>
    <property type="match status" value="1"/>
</dbReference>
<feature type="transmembrane region" description="Helical" evidence="7">
    <location>
        <begin position="564"/>
        <end position="587"/>
    </location>
</feature>
<dbReference type="SUPFAM" id="SSF52540">
    <property type="entry name" value="P-loop containing nucleoside triphosphate hydrolases"/>
    <property type="match status" value="1"/>
</dbReference>
<dbReference type="Proteomes" id="UP000198287">
    <property type="component" value="Unassembled WGS sequence"/>
</dbReference>
<dbReference type="PANTHER" id="PTHR43038">
    <property type="entry name" value="ATP-BINDING CASSETTE, SUB-FAMILY H, MEMBER 1"/>
    <property type="match status" value="1"/>
</dbReference>
<dbReference type="AlphaFoldDB" id="A0A226EM17"/>
<dbReference type="GO" id="GO:0016020">
    <property type="term" value="C:membrane"/>
    <property type="evidence" value="ECO:0007669"/>
    <property type="project" value="UniProtKB-SubCell"/>
</dbReference>
<dbReference type="Pfam" id="PF00005">
    <property type="entry name" value="ABC_tran"/>
    <property type="match status" value="1"/>
</dbReference>
<dbReference type="SMART" id="SM00382">
    <property type="entry name" value="AAA"/>
    <property type="match status" value="1"/>
</dbReference>
<keyword evidence="6 7" id="KW-0472">Membrane</keyword>
<feature type="transmembrane region" description="Helical" evidence="7">
    <location>
        <begin position="317"/>
        <end position="335"/>
    </location>
</feature>
<keyword evidence="4" id="KW-0067">ATP-binding</keyword>
<dbReference type="GO" id="GO:0140359">
    <property type="term" value="F:ABC-type transporter activity"/>
    <property type="evidence" value="ECO:0007669"/>
    <property type="project" value="InterPro"/>
</dbReference>
<name>A0A226EM17_FOLCA</name>
<keyword evidence="2 7" id="KW-0812">Transmembrane</keyword>
<proteinExistence type="predicted"/>
<evidence type="ECO:0000256" key="3">
    <source>
        <dbReference type="ARBA" id="ARBA00022741"/>
    </source>
</evidence>
<accession>A0A226EM17</accession>
<evidence type="ECO:0000313" key="10">
    <source>
        <dbReference type="Proteomes" id="UP000198287"/>
    </source>
</evidence>
<dbReference type="GO" id="GO:0005524">
    <property type="term" value="F:ATP binding"/>
    <property type="evidence" value="ECO:0007669"/>
    <property type="project" value="UniProtKB-KW"/>
</dbReference>
<gene>
    <name evidence="9" type="ORF">Fcan01_06575</name>
</gene>
<dbReference type="InterPro" id="IPR017871">
    <property type="entry name" value="ABC_transporter-like_CS"/>
</dbReference>
<dbReference type="CDD" id="cd03230">
    <property type="entry name" value="ABC_DR_subfamily_A"/>
    <property type="match status" value="1"/>
</dbReference>
<keyword evidence="5 7" id="KW-1133">Transmembrane helix</keyword>
<dbReference type="PANTHER" id="PTHR43038:SF3">
    <property type="entry name" value="ABC TRANSPORTER G FAMILY MEMBER 20 ISOFORM X1"/>
    <property type="match status" value="1"/>
</dbReference>
<dbReference type="EMBL" id="LNIX01000003">
    <property type="protein sequence ID" value="OXA57801.1"/>
    <property type="molecule type" value="Genomic_DNA"/>
</dbReference>
<reference evidence="9 10" key="1">
    <citation type="submission" date="2015-12" db="EMBL/GenBank/DDBJ databases">
        <title>The genome of Folsomia candida.</title>
        <authorList>
            <person name="Faddeeva A."/>
            <person name="Derks M.F."/>
            <person name="Anvar Y."/>
            <person name="Smit S."/>
            <person name="Van Straalen N."/>
            <person name="Roelofs D."/>
        </authorList>
    </citation>
    <scope>NUCLEOTIDE SEQUENCE [LARGE SCALE GENOMIC DNA]</scope>
    <source>
        <strain evidence="9 10">VU population</strain>
        <tissue evidence="9">Whole body</tissue>
    </source>
</reference>
<organism evidence="9 10">
    <name type="scientific">Folsomia candida</name>
    <name type="common">Springtail</name>
    <dbReference type="NCBI Taxonomy" id="158441"/>
    <lineage>
        <taxon>Eukaryota</taxon>
        <taxon>Metazoa</taxon>
        <taxon>Ecdysozoa</taxon>
        <taxon>Arthropoda</taxon>
        <taxon>Hexapoda</taxon>
        <taxon>Collembola</taxon>
        <taxon>Entomobryomorpha</taxon>
        <taxon>Isotomoidea</taxon>
        <taxon>Isotomidae</taxon>
        <taxon>Proisotominae</taxon>
        <taxon>Folsomia</taxon>
    </lineage>
</organism>
<feature type="transmembrane region" description="Helical" evidence="7">
    <location>
        <begin position="684"/>
        <end position="711"/>
    </location>
</feature>
<feature type="domain" description="ABC transporter" evidence="8">
    <location>
        <begin position="3"/>
        <end position="235"/>
    </location>
</feature>
<evidence type="ECO:0000256" key="1">
    <source>
        <dbReference type="ARBA" id="ARBA00004141"/>
    </source>
</evidence>
<evidence type="ECO:0000256" key="7">
    <source>
        <dbReference type="SAM" id="Phobius"/>
    </source>
</evidence>
<protein>
    <submittedName>
        <fullName evidence="9">ABC transporter G family member 23</fullName>
    </submittedName>
</protein>
<dbReference type="Pfam" id="PF12698">
    <property type="entry name" value="ABC2_membrane_3"/>
    <property type="match status" value="1"/>
</dbReference>
<dbReference type="InterPro" id="IPR003439">
    <property type="entry name" value="ABC_transporter-like_ATP-bd"/>
</dbReference>
<comment type="caution">
    <text evidence="9">The sequence shown here is derived from an EMBL/GenBank/DDBJ whole genome shotgun (WGS) entry which is preliminary data.</text>
</comment>
<dbReference type="OMA" id="SIWEYLH"/>
<comment type="subcellular location">
    <subcellularLocation>
        <location evidence="1">Membrane</location>
        <topology evidence="1">Multi-pass membrane protein</topology>
    </subcellularLocation>
</comment>
<dbReference type="PROSITE" id="PS00211">
    <property type="entry name" value="ABC_TRANSPORTER_1"/>
    <property type="match status" value="1"/>
</dbReference>
<dbReference type="PROSITE" id="PS50893">
    <property type="entry name" value="ABC_TRANSPORTER_2"/>
    <property type="match status" value="1"/>
</dbReference>
<feature type="transmembrane region" description="Helical" evidence="7">
    <location>
        <begin position="599"/>
        <end position="622"/>
    </location>
</feature>